<reference evidence="1" key="5">
    <citation type="journal article" date="2021" name="G3 (Bethesda)">
        <title>Aegilops tauschii genome assembly Aet v5.0 features greater sequence contiguity and improved annotation.</title>
        <authorList>
            <person name="Wang L."/>
            <person name="Zhu T."/>
            <person name="Rodriguez J.C."/>
            <person name="Deal K.R."/>
            <person name="Dubcovsky J."/>
            <person name="McGuire P.E."/>
            <person name="Lux T."/>
            <person name="Spannagl M."/>
            <person name="Mayer K.F.X."/>
            <person name="Baldrich P."/>
            <person name="Meyers B.C."/>
            <person name="Huo N."/>
            <person name="Gu Y.Q."/>
            <person name="Zhou H."/>
            <person name="Devos K.M."/>
            <person name="Bennetzen J.L."/>
            <person name="Unver T."/>
            <person name="Budak H."/>
            <person name="Gulick P.J."/>
            <person name="Galiba G."/>
            <person name="Kalapos B."/>
            <person name="Nelson D.R."/>
            <person name="Li P."/>
            <person name="You F.M."/>
            <person name="Luo M.C."/>
            <person name="Dvorak J."/>
        </authorList>
    </citation>
    <scope>NUCLEOTIDE SEQUENCE [LARGE SCALE GENOMIC DNA]</scope>
    <source>
        <strain evidence="1">cv. AL8/78</strain>
    </source>
</reference>
<dbReference type="AlphaFoldDB" id="A0A453QUV9"/>
<proteinExistence type="predicted"/>
<protein>
    <submittedName>
        <fullName evidence="1">Uncharacterized protein</fullName>
    </submittedName>
</protein>
<sequence>FGDDDLSGFRGLVLDLSYRPVNVVCWKRAICLEFMEKPCRPMFWSTTIRRSPLPVGPSTSPRFSGFHSCCKL</sequence>
<dbReference type="Proteomes" id="UP000015105">
    <property type="component" value="Chromosome 7D"/>
</dbReference>
<dbReference type="EnsemblPlants" id="AET7Gv20336200.3">
    <property type="protein sequence ID" value="AET7Gv20336200.3"/>
    <property type="gene ID" value="AET7Gv20336200"/>
</dbReference>
<accession>A0A453QUV9</accession>
<dbReference type="InterPro" id="IPR052892">
    <property type="entry name" value="NA-targeting_endonuclease"/>
</dbReference>
<name>A0A453QUV9_AEGTS</name>
<reference evidence="1" key="4">
    <citation type="submission" date="2019-03" db="UniProtKB">
        <authorList>
            <consortium name="EnsemblPlants"/>
        </authorList>
    </citation>
    <scope>IDENTIFICATION</scope>
</reference>
<evidence type="ECO:0000313" key="2">
    <source>
        <dbReference type="Proteomes" id="UP000015105"/>
    </source>
</evidence>
<organism evidence="1 2">
    <name type="scientific">Aegilops tauschii subsp. strangulata</name>
    <name type="common">Goatgrass</name>
    <dbReference type="NCBI Taxonomy" id="200361"/>
    <lineage>
        <taxon>Eukaryota</taxon>
        <taxon>Viridiplantae</taxon>
        <taxon>Streptophyta</taxon>
        <taxon>Embryophyta</taxon>
        <taxon>Tracheophyta</taxon>
        <taxon>Spermatophyta</taxon>
        <taxon>Magnoliopsida</taxon>
        <taxon>Liliopsida</taxon>
        <taxon>Poales</taxon>
        <taxon>Poaceae</taxon>
        <taxon>BOP clade</taxon>
        <taxon>Pooideae</taxon>
        <taxon>Triticodae</taxon>
        <taxon>Triticeae</taxon>
        <taxon>Triticinae</taxon>
        <taxon>Aegilops</taxon>
    </lineage>
</organism>
<keyword evidence="2" id="KW-1185">Reference proteome</keyword>
<dbReference type="Gramene" id="AET7Gv20336200.3">
    <property type="protein sequence ID" value="AET7Gv20336200.3"/>
    <property type="gene ID" value="AET7Gv20336200"/>
</dbReference>
<reference evidence="2" key="2">
    <citation type="journal article" date="2017" name="Nat. Plants">
        <title>The Aegilops tauschii genome reveals multiple impacts of transposons.</title>
        <authorList>
            <person name="Zhao G."/>
            <person name="Zou C."/>
            <person name="Li K."/>
            <person name="Wang K."/>
            <person name="Li T."/>
            <person name="Gao L."/>
            <person name="Zhang X."/>
            <person name="Wang H."/>
            <person name="Yang Z."/>
            <person name="Liu X."/>
            <person name="Jiang W."/>
            <person name="Mao L."/>
            <person name="Kong X."/>
            <person name="Jiao Y."/>
            <person name="Jia J."/>
        </authorList>
    </citation>
    <scope>NUCLEOTIDE SEQUENCE [LARGE SCALE GENOMIC DNA]</scope>
    <source>
        <strain evidence="2">cv. AL8/78</strain>
    </source>
</reference>
<reference evidence="1" key="3">
    <citation type="journal article" date="2017" name="Nature">
        <title>Genome sequence of the progenitor of the wheat D genome Aegilops tauschii.</title>
        <authorList>
            <person name="Luo M.C."/>
            <person name="Gu Y.Q."/>
            <person name="Puiu D."/>
            <person name="Wang H."/>
            <person name="Twardziok S.O."/>
            <person name="Deal K.R."/>
            <person name="Huo N."/>
            <person name="Zhu T."/>
            <person name="Wang L."/>
            <person name="Wang Y."/>
            <person name="McGuire P.E."/>
            <person name="Liu S."/>
            <person name="Long H."/>
            <person name="Ramasamy R.K."/>
            <person name="Rodriguez J.C."/>
            <person name="Van S.L."/>
            <person name="Yuan L."/>
            <person name="Wang Z."/>
            <person name="Xia Z."/>
            <person name="Xiao L."/>
            <person name="Anderson O.D."/>
            <person name="Ouyang S."/>
            <person name="Liang Y."/>
            <person name="Zimin A.V."/>
            <person name="Pertea G."/>
            <person name="Qi P."/>
            <person name="Bennetzen J.L."/>
            <person name="Dai X."/>
            <person name="Dawson M.W."/>
            <person name="Muller H.G."/>
            <person name="Kugler K."/>
            <person name="Rivarola-Duarte L."/>
            <person name="Spannagl M."/>
            <person name="Mayer K.F.X."/>
            <person name="Lu F.H."/>
            <person name="Bevan M.W."/>
            <person name="Leroy P."/>
            <person name="Li P."/>
            <person name="You F.M."/>
            <person name="Sun Q."/>
            <person name="Liu Z."/>
            <person name="Lyons E."/>
            <person name="Wicker T."/>
            <person name="Salzberg S.L."/>
            <person name="Devos K.M."/>
            <person name="Dvorak J."/>
        </authorList>
    </citation>
    <scope>NUCLEOTIDE SEQUENCE [LARGE SCALE GENOMIC DNA]</scope>
    <source>
        <strain evidence="1">cv. AL8/78</strain>
    </source>
</reference>
<evidence type="ECO:0000313" key="1">
    <source>
        <dbReference type="EnsemblPlants" id="AET7Gv20336200.3"/>
    </source>
</evidence>
<dbReference type="PANTHER" id="PTHR33877:SF2">
    <property type="entry name" value="OS07G0170200 PROTEIN"/>
    <property type="match status" value="1"/>
</dbReference>
<reference evidence="2" key="1">
    <citation type="journal article" date="2014" name="Science">
        <title>Ancient hybridizations among the ancestral genomes of bread wheat.</title>
        <authorList>
            <consortium name="International Wheat Genome Sequencing Consortium,"/>
            <person name="Marcussen T."/>
            <person name="Sandve S.R."/>
            <person name="Heier L."/>
            <person name="Spannagl M."/>
            <person name="Pfeifer M."/>
            <person name="Jakobsen K.S."/>
            <person name="Wulff B.B."/>
            <person name="Steuernagel B."/>
            <person name="Mayer K.F."/>
            <person name="Olsen O.A."/>
        </authorList>
    </citation>
    <scope>NUCLEOTIDE SEQUENCE [LARGE SCALE GENOMIC DNA]</scope>
    <source>
        <strain evidence="2">cv. AL8/78</strain>
    </source>
</reference>
<dbReference type="PANTHER" id="PTHR33877">
    <property type="entry name" value="SLL1193 PROTEIN"/>
    <property type="match status" value="1"/>
</dbReference>